<dbReference type="Gene3D" id="3.40.50.10440">
    <property type="entry name" value="Dihydroxyacetone kinase, domain 1"/>
    <property type="match status" value="1"/>
</dbReference>
<proteinExistence type="predicted"/>
<dbReference type="PROSITE" id="PS51482">
    <property type="entry name" value="DEGV"/>
    <property type="match status" value="1"/>
</dbReference>
<dbReference type="PANTHER" id="PTHR33434">
    <property type="entry name" value="DEGV DOMAIN-CONTAINING PROTEIN DR_1986-RELATED"/>
    <property type="match status" value="1"/>
</dbReference>
<dbReference type="SUPFAM" id="SSF82549">
    <property type="entry name" value="DAK1/DegV-like"/>
    <property type="match status" value="1"/>
</dbReference>
<evidence type="ECO:0000313" key="3">
    <source>
        <dbReference type="EMBL" id="MBP2058712.1"/>
    </source>
</evidence>
<sequence length="279" mass="30539">MNIKIITDSSANLSTDDCSGISHISVPLTIQVGEQAFKDDDNLDKIEFMTALKNTKIKTTTSCPNVHEWLQAFEGGDEIYVFTITSALSGSYNAARQAANQYHETYPGAKILVFDTRSAGPQVKMLALKTGELIKQGLSFQEVVKKIEDYQQHANLIFALKDLTNLANNGRVPAAVAKIAGLLKLNIIGVANNKGEFELVTKARGDKRCYKKIVEEMVKRGYDGGYVQIDQNDNTAGAAAIKNVILDKFPNAKVEIGECHALCSYYAETGGMMIGYENK</sequence>
<protein>
    <submittedName>
        <fullName evidence="3">DegV family protein with EDD domain</fullName>
    </submittedName>
</protein>
<dbReference type="Proteomes" id="UP001519292">
    <property type="component" value="Unassembled WGS sequence"/>
</dbReference>
<dbReference type="Gene3D" id="3.30.1180.10">
    <property type="match status" value="1"/>
</dbReference>
<organism evidence="3 4">
    <name type="scientific">Lactobacillus colini</name>
    <dbReference type="NCBI Taxonomy" id="1819254"/>
    <lineage>
        <taxon>Bacteria</taxon>
        <taxon>Bacillati</taxon>
        <taxon>Bacillota</taxon>
        <taxon>Bacilli</taxon>
        <taxon>Lactobacillales</taxon>
        <taxon>Lactobacillaceae</taxon>
        <taxon>Lactobacillus</taxon>
    </lineage>
</organism>
<gene>
    <name evidence="3" type="ORF">J2Z60_001901</name>
</gene>
<dbReference type="NCBIfam" id="TIGR00762">
    <property type="entry name" value="DegV"/>
    <property type="match status" value="1"/>
</dbReference>
<reference evidence="3 4" key="1">
    <citation type="submission" date="2021-03" db="EMBL/GenBank/DDBJ databases">
        <title>Genomic Encyclopedia of Type Strains, Phase IV (KMG-IV): sequencing the most valuable type-strain genomes for metagenomic binning, comparative biology and taxonomic classification.</title>
        <authorList>
            <person name="Goeker M."/>
        </authorList>
    </citation>
    <scope>NUCLEOTIDE SEQUENCE [LARGE SCALE GENOMIC DNA]</scope>
    <source>
        <strain evidence="3 4">DSM 101872</strain>
    </source>
</reference>
<dbReference type="InterPro" id="IPR003797">
    <property type="entry name" value="DegV"/>
</dbReference>
<keyword evidence="4" id="KW-1185">Reference proteome</keyword>
<dbReference type="EMBL" id="JAGGLU010000013">
    <property type="protein sequence ID" value="MBP2058712.1"/>
    <property type="molecule type" value="Genomic_DNA"/>
</dbReference>
<keyword evidence="2" id="KW-0446">Lipid-binding</keyword>
<evidence type="ECO:0000313" key="4">
    <source>
        <dbReference type="Proteomes" id="UP001519292"/>
    </source>
</evidence>
<dbReference type="Pfam" id="PF02645">
    <property type="entry name" value="DegV"/>
    <property type="match status" value="1"/>
</dbReference>
<dbReference type="InterPro" id="IPR043168">
    <property type="entry name" value="DegV_C"/>
</dbReference>
<dbReference type="RefSeq" id="WP_209687434.1">
    <property type="nucleotide sequence ID" value="NZ_JAGGLU010000013.1"/>
</dbReference>
<dbReference type="Gene3D" id="2.20.28.50">
    <property type="entry name" value="degv family protein"/>
    <property type="match status" value="1"/>
</dbReference>
<name>A0ABS4MHB2_9LACO</name>
<evidence type="ECO:0000256" key="2">
    <source>
        <dbReference type="ARBA" id="ARBA00023121"/>
    </source>
</evidence>
<evidence type="ECO:0000256" key="1">
    <source>
        <dbReference type="ARBA" id="ARBA00003238"/>
    </source>
</evidence>
<accession>A0ABS4MHB2</accession>
<dbReference type="PANTHER" id="PTHR33434:SF2">
    <property type="entry name" value="FATTY ACID-BINDING PROTEIN TM_1468"/>
    <property type="match status" value="1"/>
</dbReference>
<dbReference type="InterPro" id="IPR050270">
    <property type="entry name" value="DegV_domain_contain"/>
</dbReference>
<comment type="function">
    <text evidence="1">May bind long-chain fatty acids, such as palmitate, and may play a role in lipid transport or fatty acid metabolism.</text>
</comment>
<comment type="caution">
    <text evidence="3">The sequence shown here is derived from an EMBL/GenBank/DDBJ whole genome shotgun (WGS) entry which is preliminary data.</text>
</comment>